<accession>A0A9Q7UTY2</accession>
<dbReference type="AlphaFoldDB" id="A0A9Q7UTY2"/>
<gene>
    <name evidence="1" type="ORF">CBM2636_11597</name>
</gene>
<evidence type="ECO:0000313" key="2">
    <source>
        <dbReference type="Proteomes" id="UP000254259"/>
    </source>
</evidence>
<name>A0A9Q7UTY2_9BURK</name>
<organism evidence="1 2">
    <name type="scientific">Cupriavidus taiwanensis</name>
    <dbReference type="NCBI Taxonomy" id="164546"/>
    <lineage>
        <taxon>Bacteria</taxon>
        <taxon>Pseudomonadati</taxon>
        <taxon>Pseudomonadota</taxon>
        <taxon>Betaproteobacteria</taxon>
        <taxon>Burkholderiales</taxon>
        <taxon>Burkholderiaceae</taxon>
        <taxon>Cupriavidus</taxon>
    </lineage>
</organism>
<reference evidence="1 2" key="1">
    <citation type="submission" date="2018-01" db="EMBL/GenBank/DDBJ databases">
        <authorList>
            <person name="Clerissi C."/>
        </authorList>
    </citation>
    <scope>NUCLEOTIDE SEQUENCE [LARGE SCALE GENOMIC DNA]</scope>
    <source>
        <strain evidence="1">Cupriavidus taiwanensis SWF 66322</strain>
    </source>
</reference>
<proteinExistence type="predicted"/>
<dbReference type="Proteomes" id="UP000254259">
    <property type="component" value="Chromosome CBM2636"/>
</dbReference>
<protein>
    <submittedName>
        <fullName evidence="1">Uncharacterized protein</fullName>
    </submittedName>
</protein>
<sequence>MAAASAALFGPSCCKYHAFRQTSRHAFRARNLLRRSNGCRICGPYSNGRGQRLSAPPPPNPTRALTAGWNHARPRAHCRRHAMHEGNSSQ</sequence>
<dbReference type="EMBL" id="LT984813">
    <property type="protein sequence ID" value="SPD64581.1"/>
    <property type="molecule type" value="Genomic_DNA"/>
</dbReference>
<evidence type="ECO:0000313" key="1">
    <source>
        <dbReference type="EMBL" id="SPD64581.1"/>
    </source>
</evidence>